<feature type="signal peptide" evidence="1">
    <location>
        <begin position="1"/>
        <end position="21"/>
    </location>
</feature>
<evidence type="ECO:0000313" key="3">
    <source>
        <dbReference type="Proteomes" id="UP001287356"/>
    </source>
</evidence>
<reference evidence="2" key="1">
    <citation type="journal article" date="2023" name="Mol. Phylogenet. Evol.">
        <title>Genome-scale phylogeny and comparative genomics of the fungal order Sordariales.</title>
        <authorList>
            <person name="Hensen N."/>
            <person name="Bonometti L."/>
            <person name="Westerberg I."/>
            <person name="Brannstrom I.O."/>
            <person name="Guillou S."/>
            <person name="Cros-Aarteil S."/>
            <person name="Calhoun S."/>
            <person name="Haridas S."/>
            <person name="Kuo A."/>
            <person name="Mondo S."/>
            <person name="Pangilinan J."/>
            <person name="Riley R."/>
            <person name="LaButti K."/>
            <person name="Andreopoulos B."/>
            <person name="Lipzen A."/>
            <person name="Chen C."/>
            <person name="Yan M."/>
            <person name="Daum C."/>
            <person name="Ng V."/>
            <person name="Clum A."/>
            <person name="Steindorff A."/>
            <person name="Ohm R.A."/>
            <person name="Martin F."/>
            <person name="Silar P."/>
            <person name="Natvig D.O."/>
            <person name="Lalanne C."/>
            <person name="Gautier V."/>
            <person name="Ament-Velasquez S.L."/>
            <person name="Kruys A."/>
            <person name="Hutchinson M.I."/>
            <person name="Powell A.J."/>
            <person name="Barry K."/>
            <person name="Miller A.N."/>
            <person name="Grigoriev I.V."/>
            <person name="Debuchy R."/>
            <person name="Gladieux P."/>
            <person name="Hiltunen Thoren M."/>
            <person name="Johannesson H."/>
        </authorList>
    </citation>
    <scope>NUCLEOTIDE SEQUENCE</scope>
    <source>
        <strain evidence="2">CBS 958.72</strain>
    </source>
</reference>
<dbReference type="AlphaFoldDB" id="A0AAE0NN94"/>
<comment type="caution">
    <text evidence="2">The sequence shown here is derived from an EMBL/GenBank/DDBJ whole genome shotgun (WGS) entry which is preliminary data.</text>
</comment>
<proteinExistence type="predicted"/>
<dbReference type="PROSITE" id="PS51257">
    <property type="entry name" value="PROKAR_LIPOPROTEIN"/>
    <property type="match status" value="1"/>
</dbReference>
<accession>A0AAE0NN94</accession>
<organism evidence="2 3">
    <name type="scientific">Lasiosphaeria ovina</name>
    <dbReference type="NCBI Taxonomy" id="92902"/>
    <lineage>
        <taxon>Eukaryota</taxon>
        <taxon>Fungi</taxon>
        <taxon>Dikarya</taxon>
        <taxon>Ascomycota</taxon>
        <taxon>Pezizomycotina</taxon>
        <taxon>Sordariomycetes</taxon>
        <taxon>Sordariomycetidae</taxon>
        <taxon>Sordariales</taxon>
        <taxon>Lasiosphaeriaceae</taxon>
        <taxon>Lasiosphaeria</taxon>
    </lineage>
</organism>
<keyword evidence="3" id="KW-1185">Reference proteome</keyword>
<feature type="chain" id="PRO_5042117111" description="Secreted protein" evidence="1">
    <location>
        <begin position="22"/>
        <end position="158"/>
    </location>
</feature>
<evidence type="ECO:0008006" key="4">
    <source>
        <dbReference type="Google" id="ProtNLM"/>
    </source>
</evidence>
<evidence type="ECO:0000256" key="1">
    <source>
        <dbReference type="SAM" id="SignalP"/>
    </source>
</evidence>
<name>A0AAE0NN94_9PEZI</name>
<keyword evidence="1" id="KW-0732">Signal</keyword>
<reference evidence="2" key="2">
    <citation type="submission" date="2023-06" db="EMBL/GenBank/DDBJ databases">
        <authorList>
            <consortium name="Lawrence Berkeley National Laboratory"/>
            <person name="Haridas S."/>
            <person name="Hensen N."/>
            <person name="Bonometti L."/>
            <person name="Westerberg I."/>
            <person name="Brannstrom I.O."/>
            <person name="Guillou S."/>
            <person name="Cros-Aarteil S."/>
            <person name="Calhoun S."/>
            <person name="Kuo A."/>
            <person name="Mondo S."/>
            <person name="Pangilinan J."/>
            <person name="Riley R."/>
            <person name="Labutti K."/>
            <person name="Andreopoulos B."/>
            <person name="Lipzen A."/>
            <person name="Chen C."/>
            <person name="Yanf M."/>
            <person name="Daum C."/>
            <person name="Ng V."/>
            <person name="Clum A."/>
            <person name="Steindorff A."/>
            <person name="Ohm R."/>
            <person name="Martin F."/>
            <person name="Silar P."/>
            <person name="Natvig D."/>
            <person name="Lalanne C."/>
            <person name="Gautier V."/>
            <person name="Ament-Velasquez S.L."/>
            <person name="Kruys A."/>
            <person name="Hutchinson M.I."/>
            <person name="Powell A.J."/>
            <person name="Barry K."/>
            <person name="Miller A.N."/>
            <person name="Grigoriev I.V."/>
            <person name="Debuchy R."/>
            <person name="Gladieux P."/>
            <person name="Thoren M.H."/>
            <person name="Johannesson H."/>
        </authorList>
    </citation>
    <scope>NUCLEOTIDE SEQUENCE</scope>
    <source>
        <strain evidence="2">CBS 958.72</strain>
    </source>
</reference>
<protein>
    <recommendedName>
        <fullName evidence="4">Secreted protein</fullName>
    </recommendedName>
</protein>
<dbReference type="EMBL" id="JAULSN010000001">
    <property type="protein sequence ID" value="KAK3384648.1"/>
    <property type="molecule type" value="Genomic_DNA"/>
</dbReference>
<evidence type="ECO:0000313" key="2">
    <source>
        <dbReference type="EMBL" id="KAK3384648.1"/>
    </source>
</evidence>
<sequence length="158" mass="17217">MRVTAVMSCVYKSGFVHLCACVCLSVSVCSCVSRTPNLPSTDGGAPWPQTQLRVVCLTLSLREEDRGDAIPLLLVSLRAAPGTRRGAPDPNGFLLLVLVEAVPRTGPQVRDSVRRSCKKVVSTSMPCEWCRRRGAVSSEFSVVPWTIAAPAREMLWCR</sequence>
<gene>
    <name evidence="2" type="ORF">B0T24DRAFT_94186</name>
</gene>
<dbReference type="Proteomes" id="UP001287356">
    <property type="component" value="Unassembled WGS sequence"/>
</dbReference>